<dbReference type="KEGG" id="tet:TTHERM_00257130"/>
<name>Q23QG5_TETTS</name>
<dbReference type="GO" id="GO:0016301">
    <property type="term" value="F:kinase activity"/>
    <property type="evidence" value="ECO:0007669"/>
    <property type="project" value="UniProtKB-KW"/>
</dbReference>
<keyword evidence="1" id="KW-0418">Kinase</keyword>
<dbReference type="SUPFAM" id="SSF56112">
    <property type="entry name" value="Protein kinase-like (PK-like)"/>
    <property type="match status" value="1"/>
</dbReference>
<dbReference type="AlphaFoldDB" id="Q23QG5"/>
<keyword evidence="2" id="KW-1185">Reference proteome</keyword>
<dbReference type="Proteomes" id="UP000009168">
    <property type="component" value="Unassembled WGS sequence"/>
</dbReference>
<dbReference type="Gene3D" id="3.30.200.20">
    <property type="entry name" value="Phosphorylase Kinase, domain 1"/>
    <property type="match status" value="1"/>
</dbReference>
<dbReference type="HOGENOM" id="CLU_2710319_0_0_1"/>
<gene>
    <name evidence="1" type="ORF">TTHERM_00257130</name>
</gene>
<proteinExistence type="predicted"/>
<evidence type="ECO:0000313" key="1">
    <source>
        <dbReference type="EMBL" id="EAR98923.2"/>
    </source>
</evidence>
<sequence>MQREKNQILSYQNKMDQYYQQIIKSQSSDMPQNIIQQIETTIGTLKIIKKLDQGAIGKVFQAVNLKNNEEVAIKLESTKKEKKQLQI</sequence>
<dbReference type="InParanoid" id="Q23QG5"/>
<protein>
    <submittedName>
        <fullName evidence="1">Kinase domain protein</fullName>
    </submittedName>
</protein>
<dbReference type="EMBL" id="GG662647">
    <property type="protein sequence ID" value="EAR98923.2"/>
    <property type="molecule type" value="Genomic_DNA"/>
</dbReference>
<keyword evidence="1" id="KW-0808">Transferase</keyword>
<organism evidence="1 2">
    <name type="scientific">Tetrahymena thermophila (strain SB210)</name>
    <dbReference type="NCBI Taxonomy" id="312017"/>
    <lineage>
        <taxon>Eukaryota</taxon>
        <taxon>Sar</taxon>
        <taxon>Alveolata</taxon>
        <taxon>Ciliophora</taxon>
        <taxon>Intramacronucleata</taxon>
        <taxon>Oligohymenophorea</taxon>
        <taxon>Hymenostomatida</taxon>
        <taxon>Tetrahymenina</taxon>
        <taxon>Tetrahymenidae</taxon>
        <taxon>Tetrahymena</taxon>
    </lineage>
</organism>
<dbReference type="InterPro" id="IPR011009">
    <property type="entry name" value="Kinase-like_dom_sf"/>
</dbReference>
<reference evidence="2" key="1">
    <citation type="journal article" date="2006" name="PLoS Biol.">
        <title>Macronuclear genome sequence of the ciliate Tetrahymena thermophila, a model eukaryote.</title>
        <authorList>
            <person name="Eisen J.A."/>
            <person name="Coyne R.S."/>
            <person name="Wu M."/>
            <person name="Wu D."/>
            <person name="Thiagarajan M."/>
            <person name="Wortman J.R."/>
            <person name="Badger J.H."/>
            <person name="Ren Q."/>
            <person name="Amedeo P."/>
            <person name="Jones K.M."/>
            <person name="Tallon L.J."/>
            <person name="Delcher A.L."/>
            <person name="Salzberg S.L."/>
            <person name="Silva J.C."/>
            <person name="Haas B.J."/>
            <person name="Majoros W.H."/>
            <person name="Farzad M."/>
            <person name="Carlton J.M."/>
            <person name="Smith R.K. Jr."/>
            <person name="Garg J."/>
            <person name="Pearlman R.E."/>
            <person name="Karrer K.M."/>
            <person name="Sun L."/>
            <person name="Manning G."/>
            <person name="Elde N.C."/>
            <person name="Turkewitz A.P."/>
            <person name="Asai D.J."/>
            <person name="Wilkes D.E."/>
            <person name="Wang Y."/>
            <person name="Cai H."/>
            <person name="Collins K."/>
            <person name="Stewart B.A."/>
            <person name="Lee S.R."/>
            <person name="Wilamowska K."/>
            <person name="Weinberg Z."/>
            <person name="Ruzzo W.L."/>
            <person name="Wloga D."/>
            <person name="Gaertig J."/>
            <person name="Frankel J."/>
            <person name="Tsao C.-C."/>
            <person name="Gorovsky M.A."/>
            <person name="Keeling P.J."/>
            <person name="Waller R.F."/>
            <person name="Patron N.J."/>
            <person name="Cherry J.M."/>
            <person name="Stover N.A."/>
            <person name="Krieger C.J."/>
            <person name="del Toro C."/>
            <person name="Ryder H.F."/>
            <person name="Williamson S.C."/>
            <person name="Barbeau R.A."/>
            <person name="Hamilton E.P."/>
            <person name="Orias E."/>
        </authorList>
    </citation>
    <scope>NUCLEOTIDE SEQUENCE [LARGE SCALE GENOMIC DNA]</scope>
    <source>
        <strain evidence="2">SB210</strain>
    </source>
</reference>
<dbReference type="GeneID" id="7842303"/>
<dbReference type="RefSeq" id="XP_001019168.2">
    <property type="nucleotide sequence ID" value="XM_001019168.2"/>
</dbReference>
<accession>Q23QG5</accession>
<evidence type="ECO:0000313" key="2">
    <source>
        <dbReference type="Proteomes" id="UP000009168"/>
    </source>
</evidence>